<proteinExistence type="predicted"/>
<dbReference type="GO" id="GO:0046914">
    <property type="term" value="F:transition metal ion binding"/>
    <property type="evidence" value="ECO:0007669"/>
    <property type="project" value="InterPro"/>
</dbReference>
<dbReference type="Proteomes" id="UP000199318">
    <property type="component" value="Unassembled WGS sequence"/>
</dbReference>
<comment type="caution">
    <text evidence="3">The sequence shown here is derived from an EMBL/GenBank/DDBJ whole genome shotgun (WGS) entry which is preliminary data.</text>
</comment>
<dbReference type="AlphaFoldDB" id="A0A1H9TAF8"/>
<evidence type="ECO:0000313" key="4">
    <source>
        <dbReference type="Proteomes" id="UP000199318"/>
    </source>
</evidence>
<dbReference type="OrthoDB" id="9811076at2"/>
<protein>
    <submittedName>
        <fullName evidence="3">Ferrous iron transport protein A</fullName>
    </submittedName>
</protein>
<organism evidence="3 4">
    <name type="scientific">Salisediminibacterium halotolerans</name>
    <dbReference type="NCBI Taxonomy" id="517425"/>
    <lineage>
        <taxon>Bacteria</taxon>
        <taxon>Bacillati</taxon>
        <taxon>Bacillota</taxon>
        <taxon>Bacilli</taxon>
        <taxon>Bacillales</taxon>
        <taxon>Bacillaceae</taxon>
        <taxon>Salisediminibacterium</taxon>
    </lineage>
</organism>
<keyword evidence="4" id="KW-1185">Reference proteome</keyword>
<dbReference type="EMBL" id="FOGV01000009">
    <property type="protein sequence ID" value="SER94235.1"/>
    <property type="molecule type" value="Genomic_DNA"/>
</dbReference>
<keyword evidence="1" id="KW-0408">Iron</keyword>
<feature type="domain" description="Ferrous iron transporter FeoA-like" evidence="2">
    <location>
        <begin position="4"/>
        <end position="73"/>
    </location>
</feature>
<dbReference type="RefSeq" id="WP_093072676.1">
    <property type="nucleotide sequence ID" value="NZ_FOGV01000009.1"/>
</dbReference>
<gene>
    <name evidence="3" type="ORF">SAMN05444126_10966</name>
</gene>
<dbReference type="InterPro" id="IPR038157">
    <property type="entry name" value="FeoA_core_dom"/>
</dbReference>
<dbReference type="SUPFAM" id="SSF50037">
    <property type="entry name" value="C-terminal domain of transcriptional repressors"/>
    <property type="match status" value="1"/>
</dbReference>
<dbReference type="Pfam" id="PF04023">
    <property type="entry name" value="FeoA"/>
    <property type="match status" value="1"/>
</dbReference>
<accession>A0A1H9TAF8</accession>
<dbReference type="Gene3D" id="2.30.30.90">
    <property type="match status" value="1"/>
</dbReference>
<dbReference type="InterPro" id="IPR008988">
    <property type="entry name" value="Transcriptional_repressor_C"/>
</dbReference>
<evidence type="ECO:0000256" key="1">
    <source>
        <dbReference type="ARBA" id="ARBA00023004"/>
    </source>
</evidence>
<dbReference type="STRING" id="1464123.SAMN05444126_10966"/>
<name>A0A1H9TAF8_9BACI</name>
<evidence type="ECO:0000313" key="3">
    <source>
        <dbReference type="EMBL" id="SER94235.1"/>
    </source>
</evidence>
<reference evidence="4" key="1">
    <citation type="submission" date="2016-10" db="EMBL/GenBank/DDBJ databases">
        <authorList>
            <person name="de Groot N.N."/>
        </authorList>
    </citation>
    <scope>NUCLEOTIDE SEQUENCE [LARGE SCALE GENOMIC DNA]</scope>
    <source>
        <strain evidence="4">10nlg</strain>
    </source>
</reference>
<dbReference type="SMART" id="SM00899">
    <property type="entry name" value="FeoA"/>
    <property type="match status" value="1"/>
</dbReference>
<sequence>MKQTGICAVSCNKVCKVKEVPACELLESLGIEAGSTFCVKQKSPWKGPVVVEMKGRRELAIDYSIASQFVVEEVDDSVLQQQKS</sequence>
<dbReference type="InterPro" id="IPR007167">
    <property type="entry name" value="Fe-transptr_FeoA-like"/>
</dbReference>
<evidence type="ECO:0000259" key="2">
    <source>
        <dbReference type="SMART" id="SM00899"/>
    </source>
</evidence>